<dbReference type="PANTHER" id="PTHR43014:SF4">
    <property type="entry name" value="PYRIDINE NUCLEOTIDE-DISULFIDE OXIDOREDUCTASE RCLA-RELATED"/>
    <property type="match status" value="1"/>
</dbReference>
<proteinExistence type="inferred from homology"/>
<evidence type="ECO:0000256" key="8">
    <source>
        <dbReference type="PIRSR" id="PIRSR000350-2"/>
    </source>
</evidence>
<organism evidence="14 15">
    <name type="scientific">Monoglobus pectinilyticus</name>
    <dbReference type="NCBI Taxonomy" id="1981510"/>
    <lineage>
        <taxon>Bacteria</taxon>
        <taxon>Bacillati</taxon>
        <taxon>Bacillota</taxon>
        <taxon>Clostridia</taxon>
        <taxon>Monoglobales</taxon>
        <taxon>Monoglobaceae</taxon>
        <taxon>Monoglobus</taxon>
    </lineage>
</organism>
<feature type="binding site" evidence="9">
    <location>
        <begin position="174"/>
        <end position="181"/>
    </location>
    <ligand>
        <name>NAD(+)</name>
        <dbReference type="ChEBI" id="CHEBI:57540"/>
    </ligand>
</feature>
<keyword evidence="3 9" id="KW-0274">FAD</keyword>
<comment type="similarity">
    <text evidence="1 11">Belongs to the class-I pyridine nucleotide-disulfide oxidoreductase family.</text>
</comment>
<feature type="active site" description="Proton acceptor" evidence="8">
    <location>
        <position position="436"/>
    </location>
</feature>
<feature type="domain" description="FAD/NAD(P)-binding" evidence="13">
    <location>
        <begin position="3"/>
        <end position="312"/>
    </location>
</feature>
<keyword evidence="6" id="KW-1015">Disulfide bond</keyword>
<keyword evidence="4" id="KW-0521">NADP</keyword>
<dbReference type="PANTHER" id="PTHR43014">
    <property type="entry name" value="MERCURIC REDUCTASE"/>
    <property type="match status" value="1"/>
</dbReference>
<dbReference type="InterPro" id="IPR016156">
    <property type="entry name" value="FAD/NAD-linked_Rdtase_dimer_sf"/>
</dbReference>
<feature type="binding site" evidence="9">
    <location>
        <begin position="136"/>
        <end position="138"/>
    </location>
    <ligand>
        <name>FAD</name>
        <dbReference type="ChEBI" id="CHEBI:57692"/>
    </ligand>
</feature>
<evidence type="ECO:0000256" key="2">
    <source>
        <dbReference type="ARBA" id="ARBA00022630"/>
    </source>
</evidence>
<dbReference type="InterPro" id="IPR012999">
    <property type="entry name" value="Pyr_OxRdtase_I_AS"/>
</dbReference>
<dbReference type="GO" id="GO:0003955">
    <property type="term" value="F:NAD(P)H dehydrogenase (quinone) activity"/>
    <property type="evidence" value="ECO:0007669"/>
    <property type="project" value="TreeGrafter"/>
</dbReference>
<dbReference type="SUPFAM" id="SSF51905">
    <property type="entry name" value="FAD/NAD(P)-binding domain"/>
    <property type="match status" value="1"/>
</dbReference>
<dbReference type="GO" id="GO:0050660">
    <property type="term" value="F:flavin adenine dinucleotide binding"/>
    <property type="evidence" value="ECO:0007669"/>
    <property type="project" value="TreeGrafter"/>
</dbReference>
<evidence type="ECO:0000256" key="1">
    <source>
        <dbReference type="ARBA" id="ARBA00007532"/>
    </source>
</evidence>
<keyword evidence="5 11" id="KW-0560">Oxidoreductase</keyword>
<keyword evidence="15" id="KW-1185">Reference proteome</keyword>
<sequence length="449" mass="48831">MKYDAVIIGFGKGGKTLAGKLAKTGKSVALIEKDPNMYGGTCINVGCIPSKSLIHSAASANPYGDAAEKEKKYREAIEEKRRLTKMLRTKNYDKLASSPNITIYNGTARFAERSKIEVKTGGKSIIIEGDKIFINTGSTPRIPPISGLSTTSGIYTSAELMDLDNFPEKLTIIGGGYIGLEFASMFSGFGSDVTVIQDGETFLPREDEDIAGEIKAILEKSGVKFRLGAKIKYVDEGPKVVFEWNKQDYSLESDAVLAATGRIPNTSELNCQAAGIELTSKQAVKVDQNLRTTAENVWAMGDVTGGLQHTYISLDDSRIVWSQLSGSGNYTADSRRNVPYSVFLSTPYSRVGMNEKEAQKSGIDYITAALPVSTIPKAQVLKSTDGILKALIDKNTNKILGAMLLCAESYEVINIIKLAMDMDADYTVLRDRIFTHPTMAEALNDLFTL</sequence>
<dbReference type="OrthoDB" id="9807946at2"/>
<keyword evidence="9" id="KW-0547">Nucleotide-binding</keyword>
<dbReference type="AlphaFoldDB" id="A0A2K9P0R8"/>
<dbReference type="Gene3D" id="3.30.390.30">
    <property type="match status" value="1"/>
</dbReference>
<feature type="binding site" evidence="9">
    <location>
        <position position="302"/>
    </location>
    <ligand>
        <name>FAD</name>
        <dbReference type="ChEBI" id="CHEBI:57692"/>
    </ligand>
</feature>
<keyword evidence="9" id="KW-0520">NAD</keyword>
<dbReference type="Gene3D" id="3.50.50.60">
    <property type="entry name" value="FAD/NAD(P)-binding domain"/>
    <property type="match status" value="2"/>
</dbReference>
<dbReference type="PRINTS" id="PR00368">
    <property type="entry name" value="FADPNR"/>
</dbReference>
<dbReference type="InterPro" id="IPR001100">
    <property type="entry name" value="Pyr_nuc-diS_OxRdtase"/>
</dbReference>
<evidence type="ECO:0000256" key="6">
    <source>
        <dbReference type="ARBA" id="ARBA00023157"/>
    </source>
</evidence>
<protein>
    <submittedName>
        <fullName evidence="14">Dihydrolipoyl dehydrogenase</fullName>
    </submittedName>
</protein>
<dbReference type="PRINTS" id="PR00411">
    <property type="entry name" value="PNDRDTASEI"/>
</dbReference>
<evidence type="ECO:0000256" key="10">
    <source>
        <dbReference type="PIRSR" id="PIRSR000350-4"/>
    </source>
</evidence>
<dbReference type="Pfam" id="PF02852">
    <property type="entry name" value="Pyr_redox_dim"/>
    <property type="match status" value="1"/>
</dbReference>
<keyword evidence="2 11" id="KW-0285">Flavoprotein</keyword>
<evidence type="ECO:0000256" key="11">
    <source>
        <dbReference type="RuleBase" id="RU003691"/>
    </source>
</evidence>
<gene>
    <name evidence="14" type="ORF">B9O19_00670</name>
</gene>
<evidence type="ECO:0000259" key="13">
    <source>
        <dbReference type="Pfam" id="PF07992"/>
    </source>
</evidence>
<feature type="disulfide bond" description="Redox-active" evidence="10">
    <location>
        <begin position="42"/>
        <end position="47"/>
    </location>
</feature>
<dbReference type="SUPFAM" id="SSF55424">
    <property type="entry name" value="FAD/NAD-linked reductases, dimerisation (C-terminal) domain"/>
    <property type="match status" value="1"/>
</dbReference>
<evidence type="ECO:0000259" key="12">
    <source>
        <dbReference type="Pfam" id="PF02852"/>
    </source>
</evidence>
<dbReference type="PIRSF" id="PIRSF000350">
    <property type="entry name" value="Mercury_reductase_MerA"/>
    <property type="match status" value="1"/>
</dbReference>
<dbReference type="PROSITE" id="PS00076">
    <property type="entry name" value="PYRIDINE_REDOX_1"/>
    <property type="match status" value="1"/>
</dbReference>
<evidence type="ECO:0000256" key="9">
    <source>
        <dbReference type="PIRSR" id="PIRSR000350-3"/>
    </source>
</evidence>
<dbReference type="InterPro" id="IPR023753">
    <property type="entry name" value="FAD/NAD-binding_dom"/>
</dbReference>
<evidence type="ECO:0000256" key="7">
    <source>
        <dbReference type="ARBA" id="ARBA00023284"/>
    </source>
</evidence>
<feature type="binding site" evidence="9">
    <location>
        <position position="51"/>
    </location>
    <ligand>
        <name>FAD</name>
        <dbReference type="ChEBI" id="CHEBI:57692"/>
    </ligand>
</feature>
<accession>A0A2K9P0R8</accession>
<comment type="cofactor">
    <cofactor evidence="9">
        <name>FAD</name>
        <dbReference type="ChEBI" id="CHEBI:57692"/>
    </cofactor>
    <text evidence="9">Binds 1 FAD per subunit.</text>
</comment>
<evidence type="ECO:0000256" key="5">
    <source>
        <dbReference type="ARBA" id="ARBA00023002"/>
    </source>
</evidence>
<feature type="domain" description="Pyridine nucleotide-disulphide oxidoreductase dimerisation" evidence="12">
    <location>
        <begin position="338"/>
        <end position="445"/>
    </location>
</feature>
<dbReference type="GeneID" id="98062096"/>
<dbReference type="InterPro" id="IPR004099">
    <property type="entry name" value="Pyr_nucl-diS_OxRdtase_dimer"/>
</dbReference>
<evidence type="ECO:0000313" key="14">
    <source>
        <dbReference type="EMBL" id="AUO18853.1"/>
    </source>
</evidence>
<evidence type="ECO:0000256" key="4">
    <source>
        <dbReference type="ARBA" id="ARBA00022857"/>
    </source>
</evidence>
<dbReference type="Pfam" id="PF07992">
    <property type="entry name" value="Pyr_redox_2"/>
    <property type="match status" value="1"/>
</dbReference>
<dbReference type="KEGG" id="mpec:B9O19_00670"/>
<reference evidence="14 15" key="1">
    <citation type="submission" date="2017-04" db="EMBL/GenBank/DDBJ databases">
        <title>Monoglobus pectinilyticus 14 draft genome.</title>
        <authorList>
            <person name="Kim C."/>
            <person name="Rosendale D.I."/>
            <person name="Kelly W.J."/>
            <person name="Tannock G.W."/>
            <person name="Patchett M.L."/>
            <person name="Jordens J.Z."/>
        </authorList>
    </citation>
    <scope>NUCLEOTIDE SEQUENCE [LARGE SCALE GENOMIC DNA]</scope>
    <source>
        <strain evidence="14 15">14</strain>
    </source>
</reference>
<evidence type="ECO:0000313" key="15">
    <source>
        <dbReference type="Proteomes" id="UP000235589"/>
    </source>
</evidence>
<evidence type="ECO:0000256" key="3">
    <source>
        <dbReference type="ARBA" id="ARBA00022827"/>
    </source>
</evidence>
<keyword evidence="7 11" id="KW-0676">Redox-active center</keyword>
<feature type="binding site" evidence="9">
    <location>
        <position position="261"/>
    </location>
    <ligand>
        <name>NAD(+)</name>
        <dbReference type="ChEBI" id="CHEBI:57540"/>
    </ligand>
</feature>
<dbReference type="GO" id="GO:0016668">
    <property type="term" value="F:oxidoreductase activity, acting on a sulfur group of donors, NAD(P) as acceptor"/>
    <property type="evidence" value="ECO:0007669"/>
    <property type="project" value="InterPro"/>
</dbReference>
<dbReference type="InterPro" id="IPR036188">
    <property type="entry name" value="FAD/NAD-bd_sf"/>
</dbReference>
<name>A0A2K9P0R8_9FIRM</name>
<dbReference type="FunFam" id="3.30.390.30:FF:000001">
    <property type="entry name" value="Dihydrolipoyl dehydrogenase"/>
    <property type="match status" value="1"/>
</dbReference>
<dbReference type="Proteomes" id="UP000235589">
    <property type="component" value="Chromosome"/>
</dbReference>
<dbReference type="RefSeq" id="WP_102365105.1">
    <property type="nucleotide sequence ID" value="NZ_CP020991.1"/>
</dbReference>
<dbReference type="EMBL" id="CP020991">
    <property type="protein sequence ID" value="AUO18853.1"/>
    <property type="molecule type" value="Genomic_DNA"/>
</dbReference>